<dbReference type="Gene3D" id="1.10.3720.10">
    <property type="entry name" value="MetI-like"/>
    <property type="match status" value="1"/>
</dbReference>
<evidence type="ECO:0000256" key="3">
    <source>
        <dbReference type="ARBA" id="ARBA00022475"/>
    </source>
</evidence>
<feature type="transmembrane region" description="Helical" evidence="7">
    <location>
        <begin position="187"/>
        <end position="210"/>
    </location>
</feature>
<keyword evidence="2" id="KW-0813">Transport</keyword>
<sequence length="282" mass="31936">MGHSWGSDRTRKKLNLASILVYGFMYIFAIVYMIPLIWMVRTALIAPDKAIDLFSISWPTLGNFKRILLAAPFGQYYINTIMMVFGTLAVQFVLITMAGYAFARLNFWGKNLLFLLFLTQLMITPDVLIMPNYSFMGQLGLVDTKLGVILPFFASALGIFLMRQTIKTIPYELEEAAKMDGCSLPRMLVQIYVPLLKPVYIAFGLISSSYQWNNFLWPLVMINSVEKRPLTLGLAIFAMSYETGAQWSDVTAATLLVIAPLLTLFLIFQRQFIESFAHSGIK</sequence>
<keyword evidence="6 7" id="KW-0472">Membrane</keyword>
<evidence type="ECO:0000256" key="7">
    <source>
        <dbReference type="SAM" id="Phobius"/>
    </source>
</evidence>
<evidence type="ECO:0000256" key="1">
    <source>
        <dbReference type="ARBA" id="ARBA00004651"/>
    </source>
</evidence>
<dbReference type="GO" id="GO:0005886">
    <property type="term" value="C:plasma membrane"/>
    <property type="evidence" value="ECO:0007669"/>
    <property type="project" value="UniProtKB-SubCell"/>
</dbReference>
<dbReference type="Pfam" id="PF00528">
    <property type="entry name" value="BPD_transp_1"/>
    <property type="match status" value="1"/>
</dbReference>
<accession>A0A644TV10</accession>
<evidence type="ECO:0000313" key="9">
    <source>
        <dbReference type="EMBL" id="MPL70813.1"/>
    </source>
</evidence>
<keyword evidence="4 7" id="KW-0812">Transmembrane</keyword>
<name>A0A644TV10_9ZZZZ</name>
<evidence type="ECO:0000256" key="4">
    <source>
        <dbReference type="ARBA" id="ARBA00022692"/>
    </source>
</evidence>
<comment type="caution">
    <text evidence="9">The sequence shown here is derived from an EMBL/GenBank/DDBJ whole genome shotgun (WGS) entry which is preliminary data.</text>
</comment>
<feature type="transmembrane region" description="Helical" evidence="7">
    <location>
        <begin position="20"/>
        <end position="40"/>
    </location>
</feature>
<dbReference type="GO" id="GO:0055085">
    <property type="term" value="P:transmembrane transport"/>
    <property type="evidence" value="ECO:0007669"/>
    <property type="project" value="InterPro"/>
</dbReference>
<dbReference type="PANTHER" id="PTHR43744:SF3">
    <property type="entry name" value="LACTOSE TRANSPORT SYSTEM PERMEASE PROTEIN LACG"/>
    <property type="match status" value="1"/>
</dbReference>
<evidence type="ECO:0000256" key="2">
    <source>
        <dbReference type="ARBA" id="ARBA00022448"/>
    </source>
</evidence>
<dbReference type="PANTHER" id="PTHR43744">
    <property type="entry name" value="ABC TRANSPORTER PERMEASE PROTEIN MG189-RELATED-RELATED"/>
    <property type="match status" value="1"/>
</dbReference>
<protein>
    <recommendedName>
        <fullName evidence="8">ABC transmembrane type-1 domain-containing protein</fullName>
    </recommendedName>
</protein>
<dbReference type="PROSITE" id="PS50928">
    <property type="entry name" value="ABC_TM1"/>
    <property type="match status" value="1"/>
</dbReference>
<dbReference type="SUPFAM" id="SSF161098">
    <property type="entry name" value="MetI-like"/>
    <property type="match status" value="1"/>
</dbReference>
<feature type="domain" description="ABC transmembrane type-1" evidence="8">
    <location>
        <begin position="77"/>
        <end position="268"/>
    </location>
</feature>
<gene>
    <name evidence="9" type="ORF">SDC9_16575</name>
</gene>
<feature type="transmembrane region" description="Helical" evidence="7">
    <location>
        <begin position="112"/>
        <end position="134"/>
    </location>
</feature>
<feature type="transmembrane region" description="Helical" evidence="7">
    <location>
        <begin position="250"/>
        <end position="268"/>
    </location>
</feature>
<organism evidence="9">
    <name type="scientific">bioreactor metagenome</name>
    <dbReference type="NCBI Taxonomy" id="1076179"/>
    <lineage>
        <taxon>unclassified sequences</taxon>
        <taxon>metagenomes</taxon>
        <taxon>ecological metagenomes</taxon>
    </lineage>
</organism>
<dbReference type="AlphaFoldDB" id="A0A644TV10"/>
<dbReference type="CDD" id="cd06261">
    <property type="entry name" value="TM_PBP2"/>
    <property type="match status" value="1"/>
</dbReference>
<dbReference type="EMBL" id="VSSQ01000055">
    <property type="protein sequence ID" value="MPL70813.1"/>
    <property type="molecule type" value="Genomic_DNA"/>
</dbReference>
<evidence type="ECO:0000259" key="8">
    <source>
        <dbReference type="PROSITE" id="PS50928"/>
    </source>
</evidence>
<keyword evidence="3" id="KW-1003">Cell membrane</keyword>
<dbReference type="InterPro" id="IPR035906">
    <property type="entry name" value="MetI-like_sf"/>
</dbReference>
<comment type="subcellular location">
    <subcellularLocation>
        <location evidence="1">Cell membrane</location>
        <topology evidence="1">Multi-pass membrane protein</topology>
    </subcellularLocation>
</comment>
<feature type="transmembrane region" description="Helical" evidence="7">
    <location>
        <begin position="146"/>
        <end position="166"/>
    </location>
</feature>
<feature type="transmembrane region" description="Helical" evidence="7">
    <location>
        <begin position="76"/>
        <end position="100"/>
    </location>
</feature>
<dbReference type="InterPro" id="IPR000515">
    <property type="entry name" value="MetI-like"/>
</dbReference>
<keyword evidence="5 7" id="KW-1133">Transmembrane helix</keyword>
<evidence type="ECO:0000256" key="5">
    <source>
        <dbReference type="ARBA" id="ARBA00022989"/>
    </source>
</evidence>
<evidence type="ECO:0000256" key="6">
    <source>
        <dbReference type="ARBA" id="ARBA00023136"/>
    </source>
</evidence>
<proteinExistence type="predicted"/>
<reference evidence="9" key="1">
    <citation type="submission" date="2019-08" db="EMBL/GenBank/DDBJ databases">
        <authorList>
            <person name="Kucharzyk K."/>
            <person name="Murdoch R.W."/>
            <person name="Higgins S."/>
            <person name="Loffler F."/>
        </authorList>
    </citation>
    <scope>NUCLEOTIDE SEQUENCE</scope>
</reference>